<feature type="compositionally biased region" description="Low complexity" evidence="1">
    <location>
        <begin position="92"/>
        <end position="105"/>
    </location>
</feature>
<dbReference type="InterPro" id="IPR038765">
    <property type="entry name" value="Papain-like_cys_pep_sf"/>
</dbReference>
<evidence type="ECO:0000256" key="1">
    <source>
        <dbReference type="SAM" id="MobiDB-lite"/>
    </source>
</evidence>
<dbReference type="Gene3D" id="3.90.1720.10">
    <property type="entry name" value="endopeptidase domain like (from Nostoc punctiforme)"/>
    <property type="match status" value="1"/>
</dbReference>
<comment type="caution">
    <text evidence="4">The sequence shown here is derived from an EMBL/GenBank/DDBJ whole genome shotgun (WGS) entry which is preliminary data.</text>
</comment>
<dbReference type="SUPFAM" id="SSF54001">
    <property type="entry name" value="Cysteine proteinases"/>
    <property type="match status" value="1"/>
</dbReference>
<dbReference type="RefSeq" id="WP_037549852.1">
    <property type="nucleotide sequence ID" value="NZ_CAJCGD010000012.1"/>
</dbReference>
<feature type="compositionally biased region" description="Polar residues" evidence="1">
    <location>
        <begin position="112"/>
        <end position="128"/>
    </location>
</feature>
<organism evidence="4 5">
    <name type="scientific">Staphylococcus haemolyticus</name>
    <dbReference type="NCBI Taxonomy" id="1283"/>
    <lineage>
        <taxon>Bacteria</taxon>
        <taxon>Bacillati</taxon>
        <taxon>Bacillota</taxon>
        <taxon>Bacilli</taxon>
        <taxon>Bacillales</taxon>
        <taxon>Staphylococcaceae</taxon>
        <taxon>Staphylococcus</taxon>
    </lineage>
</organism>
<dbReference type="Pfam" id="PF05257">
    <property type="entry name" value="CHAP"/>
    <property type="match status" value="1"/>
</dbReference>
<keyword evidence="2" id="KW-0732">Signal</keyword>
<feature type="region of interest" description="Disordered" evidence="1">
    <location>
        <begin position="92"/>
        <end position="144"/>
    </location>
</feature>
<dbReference type="Proteomes" id="UP000053523">
    <property type="component" value="Unassembled WGS sequence"/>
</dbReference>
<reference evidence="4 5" key="1">
    <citation type="submission" date="2017-12" db="EMBL/GenBank/DDBJ databases">
        <title>FDA dAtabase for Regulatory Grade micrObial Sequences (FDA-ARGOS): Supporting development and validation of Infectious Disease Dx tests.</title>
        <authorList>
            <person name="Hoffmann M."/>
            <person name="Allard M."/>
            <person name="Evans P."/>
            <person name="Brown E."/>
            <person name="Tallon L."/>
            <person name="Sadzewicz L."/>
            <person name="Sengamalay N."/>
            <person name="Ott S."/>
            <person name="Godinez A."/>
            <person name="Nagaraj S."/>
            <person name="Vavikolanu K."/>
            <person name="Aluvathingal J."/>
            <person name="Nadendla S."/>
            <person name="Sichtig H."/>
        </authorList>
    </citation>
    <scope>NUCLEOTIDE SEQUENCE [LARGE SCALE GENOMIC DNA]</scope>
    <source>
        <strain evidence="4 5">FDAARGOS_148</strain>
    </source>
</reference>
<name>A0A2K0A659_STAHA</name>
<evidence type="ECO:0000313" key="5">
    <source>
        <dbReference type="Proteomes" id="UP000053523"/>
    </source>
</evidence>
<accession>A0A2K0A659</accession>
<feature type="domain" description="Peptidase C51" evidence="3">
    <location>
        <begin position="128"/>
        <end position="249"/>
    </location>
</feature>
<dbReference type="EMBL" id="LORN02000015">
    <property type="protein sequence ID" value="PNN20511.1"/>
    <property type="molecule type" value="Genomic_DNA"/>
</dbReference>
<dbReference type="InterPro" id="IPR007921">
    <property type="entry name" value="CHAP_dom"/>
</dbReference>
<dbReference type="AlphaFoldDB" id="A0A2K0A659"/>
<evidence type="ECO:0000256" key="2">
    <source>
        <dbReference type="SAM" id="SignalP"/>
    </source>
</evidence>
<feature type="signal peptide" evidence="2">
    <location>
        <begin position="1"/>
        <end position="28"/>
    </location>
</feature>
<gene>
    <name evidence="4" type="ORF">AL503_006820</name>
</gene>
<sequence>MKKIATATIATAGVATIAIAGHGHEAHAAEQGYNPNDPTSYSYSYTIDQQGNYHYTWKGNWSPNQVNHSSQSNYSYNNYSYNYNNYNNYNNYSNNTQSYSANNQQTGGLGASYSTSDRNIKVTTTTAPSSQSTGVSISRTSSSGSNLYTAGQCTYYVFDRVGGKIGSTWGNANNWASAAAASGYTVNNSPSAGAILQTSQGAYGHVAYVESVGSDGSVTVSEMNYGHGAGVVTSRTISASQAASYNYIH</sequence>
<proteinExistence type="predicted"/>
<feature type="chain" id="PRO_5014433657" evidence="2">
    <location>
        <begin position="29"/>
        <end position="249"/>
    </location>
</feature>
<evidence type="ECO:0000259" key="3">
    <source>
        <dbReference type="PROSITE" id="PS50911"/>
    </source>
</evidence>
<dbReference type="PROSITE" id="PS50911">
    <property type="entry name" value="CHAP"/>
    <property type="match status" value="1"/>
</dbReference>
<evidence type="ECO:0000313" key="4">
    <source>
        <dbReference type="EMBL" id="PNN20511.1"/>
    </source>
</evidence>
<protein>
    <submittedName>
        <fullName evidence="4">CHAP domain-containing protein</fullName>
    </submittedName>
</protein>
<feature type="compositionally biased region" description="Low complexity" evidence="1">
    <location>
        <begin position="129"/>
        <end position="144"/>
    </location>
</feature>